<keyword evidence="8" id="KW-0653">Protein transport</keyword>
<comment type="function">
    <text evidence="12">Involved in several stages of intracellular trafficking. Interacts with membranes containing phosphatidylinositol 3-phosphate (PtdIns(3P)) or phosphatidylinositol 3,5-bisphosphate (PtdIns(3,5)P2). Acts in part as component of the retromer membrane-deforming SNX-BAR subcomplex. The SNX-BAR retromer mediates retrograde transport of cargo proteins from endosomes to the trans-Golgi network (TGN) and is involved in endosome-to-plasma membrane transport for cargo protein recycling. The SNX-BAR subcomplex functions to deform the donor membrane into a tubular profile called endosome-to-TGN transport carrier (ETC). Can sense membrane curvature and has in vitro vesicle-to-membrane remodeling activity. Required for retrograde endosome-to-TGN transport of TGN38. Promotes KALRN- and RHOG-dependent but retromer-independent membrane remodeling such as lamellipodium formation; the function is dependent on GEF activity of KALRN.</text>
</comment>
<dbReference type="Gene3D" id="1.20.1270.60">
    <property type="entry name" value="Arfaptin homology (AH) domain/BAR domain"/>
    <property type="match status" value="1"/>
</dbReference>
<comment type="subcellular location">
    <subcellularLocation>
        <location evidence="2">Cell projection</location>
        <location evidence="2">Lamellipodium</location>
    </subcellularLocation>
    <subcellularLocation>
        <location evidence="1">Early endosome membrane</location>
        <topology evidence="1">Peripheral membrane protein</topology>
        <orientation evidence="1">Cytoplasmic side</orientation>
    </subcellularLocation>
</comment>
<dbReference type="InterPro" id="IPR015404">
    <property type="entry name" value="Vps5_C"/>
</dbReference>
<dbReference type="PROSITE" id="PS50195">
    <property type="entry name" value="PX"/>
    <property type="match status" value="1"/>
</dbReference>
<dbReference type="Gene3D" id="3.30.1520.10">
    <property type="entry name" value="Phox-like domain"/>
    <property type="match status" value="1"/>
</dbReference>
<dbReference type="FunFam" id="1.20.1270.60:FF:000012">
    <property type="entry name" value="Sorting nexin 2"/>
    <property type="match status" value="1"/>
</dbReference>
<dbReference type="GO" id="GO:0005829">
    <property type="term" value="C:cytosol"/>
    <property type="evidence" value="ECO:0007669"/>
    <property type="project" value="GOC"/>
</dbReference>
<evidence type="ECO:0000256" key="2">
    <source>
        <dbReference type="ARBA" id="ARBA00004510"/>
    </source>
</evidence>
<dbReference type="Pfam" id="PF00787">
    <property type="entry name" value="PX"/>
    <property type="match status" value="1"/>
</dbReference>
<evidence type="ECO:0000256" key="11">
    <source>
        <dbReference type="ARBA" id="ARBA00023273"/>
    </source>
</evidence>
<dbReference type="SUPFAM" id="SSF64268">
    <property type="entry name" value="PX domain"/>
    <property type="match status" value="1"/>
</dbReference>
<evidence type="ECO:0000256" key="4">
    <source>
        <dbReference type="ARBA" id="ARBA00020435"/>
    </source>
</evidence>
<keyword evidence="6" id="KW-0597">Phosphoprotein</keyword>
<keyword evidence="17" id="KW-1185">Reference proteome</keyword>
<dbReference type="Proteomes" id="UP000472271">
    <property type="component" value="Chromosome 9"/>
</dbReference>
<dbReference type="InterPro" id="IPR036871">
    <property type="entry name" value="PX_dom_sf"/>
</dbReference>
<dbReference type="GO" id="GO:0034498">
    <property type="term" value="P:early endosome to Golgi transport"/>
    <property type="evidence" value="ECO:0007669"/>
    <property type="project" value="TreeGrafter"/>
</dbReference>
<feature type="region of interest" description="Disordered" evidence="14">
    <location>
        <begin position="14"/>
        <end position="35"/>
    </location>
</feature>
<keyword evidence="9" id="KW-0007">Acetylation</keyword>
<evidence type="ECO:0000256" key="1">
    <source>
        <dbReference type="ARBA" id="ARBA00004469"/>
    </source>
</evidence>
<dbReference type="FunFam" id="3.30.1520.10:FF:000016">
    <property type="entry name" value="Sorting nexin 2"/>
    <property type="match status" value="1"/>
</dbReference>
<keyword evidence="7" id="KW-0967">Endosome</keyword>
<dbReference type="GO" id="GO:0015031">
    <property type="term" value="P:protein transport"/>
    <property type="evidence" value="ECO:0007669"/>
    <property type="project" value="UniProtKB-KW"/>
</dbReference>
<dbReference type="GO" id="GO:0035091">
    <property type="term" value="F:phosphatidylinositol binding"/>
    <property type="evidence" value="ECO:0007669"/>
    <property type="project" value="InterPro"/>
</dbReference>
<feature type="coiled-coil region" evidence="13">
    <location>
        <begin position="384"/>
        <end position="418"/>
    </location>
</feature>
<dbReference type="GO" id="GO:0031901">
    <property type="term" value="C:early endosome membrane"/>
    <property type="evidence" value="ECO:0007669"/>
    <property type="project" value="UniProtKB-SubCell"/>
</dbReference>
<name>A0A672YFB3_9TELE</name>
<accession>A0A672YFB3</accession>
<evidence type="ECO:0000259" key="15">
    <source>
        <dbReference type="PROSITE" id="PS50195"/>
    </source>
</evidence>
<evidence type="ECO:0000256" key="13">
    <source>
        <dbReference type="SAM" id="Coils"/>
    </source>
</evidence>
<organism evidence="16 17">
    <name type="scientific">Sphaeramia orbicularis</name>
    <name type="common">orbiculate cardinalfish</name>
    <dbReference type="NCBI Taxonomy" id="375764"/>
    <lineage>
        <taxon>Eukaryota</taxon>
        <taxon>Metazoa</taxon>
        <taxon>Chordata</taxon>
        <taxon>Craniata</taxon>
        <taxon>Vertebrata</taxon>
        <taxon>Euteleostomi</taxon>
        <taxon>Actinopterygii</taxon>
        <taxon>Neopterygii</taxon>
        <taxon>Teleostei</taxon>
        <taxon>Neoteleostei</taxon>
        <taxon>Acanthomorphata</taxon>
        <taxon>Gobiaria</taxon>
        <taxon>Kurtiformes</taxon>
        <taxon>Apogonoidei</taxon>
        <taxon>Apogonidae</taxon>
        <taxon>Apogoninae</taxon>
        <taxon>Sphaeramia</taxon>
    </lineage>
</organism>
<dbReference type="AlphaFoldDB" id="A0A672YFB3"/>
<dbReference type="Pfam" id="PF09325">
    <property type="entry name" value="Vps5"/>
    <property type="match status" value="1"/>
</dbReference>
<dbReference type="PANTHER" id="PTHR10555:SF31">
    <property type="entry name" value="SORTING NEXIN-2"/>
    <property type="match status" value="1"/>
</dbReference>
<evidence type="ECO:0000313" key="16">
    <source>
        <dbReference type="Ensembl" id="ENSSORP00005002441.1"/>
    </source>
</evidence>
<dbReference type="Ensembl" id="ENSSORT00005002503.1">
    <property type="protein sequence ID" value="ENSSORP00005002441.1"/>
    <property type="gene ID" value="ENSSORG00005000434.1"/>
</dbReference>
<evidence type="ECO:0000313" key="17">
    <source>
        <dbReference type="Proteomes" id="UP000472271"/>
    </source>
</evidence>
<keyword evidence="10" id="KW-0472">Membrane</keyword>
<reference evidence="16" key="2">
    <citation type="submission" date="2025-08" db="UniProtKB">
        <authorList>
            <consortium name="Ensembl"/>
        </authorList>
    </citation>
    <scope>IDENTIFICATION</scope>
</reference>
<protein>
    <recommendedName>
        <fullName evidence="4">Sorting nexin-2</fullName>
    </recommendedName>
</protein>
<dbReference type="GO" id="GO:0030027">
    <property type="term" value="C:lamellipodium"/>
    <property type="evidence" value="ECO:0007669"/>
    <property type="project" value="UniProtKB-SubCell"/>
</dbReference>
<sequence>MFVLLCFQSGPASLTTEDLSTNANGPKQASLFDDDPDDLFAEATEEVSLDSPDRDVLLSDGPSPAITPMTPPTSVITPRIGHAHDDMFTHSSFDEVEEDGGDSFDIHISVSDPEKTSMSLFKLREFSVRRRFSDFLGLHSKLASKYLHIGYIVPPAPEKSIVGMTKVKVGKEDQSSNEFVEKRRSALERYLMRTVKHPILLKDPDVLQFLESSELPRAVSTQALSSAGLLRMVNKAADAVNKMTIKMNESDAWFEEKQQHFENLDVQLRKLHASVESLVLHRKELSMNMASFAKSAAMLGNSEDHTALSRALSQLAEVEEKIDQLQQDQANADFYFLSELLGDYVRLITAVKGVFDQRMKTWQKWQDSQMMLQKKREAEAKLQFNNKPDKLQQAKDEIKELEMKVQQGERDFEQISKTIRKEVGRFEKERVKDFKSTVIQYLETLLQTQQQMIKYWEAFLPEAKAIS</sequence>
<evidence type="ECO:0000256" key="12">
    <source>
        <dbReference type="ARBA" id="ARBA00045620"/>
    </source>
</evidence>
<reference evidence="16" key="1">
    <citation type="submission" date="2019-06" db="EMBL/GenBank/DDBJ databases">
        <authorList>
            <consortium name="Wellcome Sanger Institute Data Sharing"/>
        </authorList>
    </citation>
    <scope>NUCLEOTIDE SEQUENCE [LARGE SCALE GENOMIC DNA]</scope>
</reference>
<gene>
    <name evidence="16" type="primary">snx2</name>
</gene>
<evidence type="ECO:0000256" key="10">
    <source>
        <dbReference type="ARBA" id="ARBA00023136"/>
    </source>
</evidence>
<dbReference type="PANTHER" id="PTHR10555">
    <property type="entry name" value="SORTING NEXIN"/>
    <property type="match status" value="1"/>
</dbReference>
<comment type="similarity">
    <text evidence="3">Belongs to the sorting nexin family.</text>
</comment>
<dbReference type="SUPFAM" id="SSF103657">
    <property type="entry name" value="BAR/IMD domain-like"/>
    <property type="match status" value="1"/>
</dbReference>
<keyword evidence="13" id="KW-0175">Coiled coil</keyword>
<keyword evidence="5" id="KW-0813">Transport</keyword>
<evidence type="ECO:0000256" key="6">
    <source>
        <dbReference type="ARBA" id="ARBA00022553"/>
    </source>
</evidence>
<reference evidence="16" key="3">
    <citation type="submission" date="2025-09" db="UniProtKB">
        <authorList>
            <consortium name="Ensembl"/>
        </authorList>
    </citation>
    <scope>IDENTIFICATION</scope>
</reference>
<evidence type="ECO:0000256" key="8">
    <source>
        <dbReference type="ARBA" id="ARBA00022927"/>
    </source>
</evidence>
<evidence type="ECO:0000256" key="3">
    <source>
        <dbReference type="ARBA" id="ARBA00010883"/>
    </source>
</evidence>
<feature type="compositionally biased region" description="Polar residues" evidence="14">
    <location>
        <begin position="14"/>
        <end position="27"/>
    </location>
</feature>
<dbReference type="InterPro" id="IPR001683">
    <property type="entry name" value="PX_dom"/>
</dbReference>
<evidence type="ECO:0000256" key="5">
    <source>
        <dbReference type="ARBA" id="ARBA00022448"/>
    </source>
</evidence>
<keyword evidence="11" id="KW-0966">Cell projection</keyword>
<evidence type="ECO:0000256" key="14">
    <source>
        <dbReference type="SAM" id="MobiDB-lite"/>
    </source>
</evidence>
<evidence type="ECO:0000256" key="7">
    <source>
        <dbReference type="ARBA" id="ARBA00022753"/>
    </source>
</evidence>
<feature type="domain" description="PX" evidence="15">
    <location>
        <begin position="82"/>
        <end position="217"/>
    </location>
</feature>
<evidence type="ECO:0000256" key="9">
    <source>
        <dbReference type="ARBA" id="ARBA00022990"/>
    </source>
</evidence>
<dbReference type="InterPro" id="IPR027267">
    <property type="entry name" value="AH/BAR_dom_sf"/>
</dbReference>
<dbReference type="SMART" id="SM00312">
    <property type="entry name" value="PX"/>
    <property type="match status" value="1"/>
</dbReference>
<proteinExistence type="inferred from homology"/>